<feature type="transmembrane region" description="Helical" evidence="2">
    <location>
        <begin position="21"/>
        <end position="39"/>
    </location>
</feature>
<evidence type="ECO:0000256" key="2">
    <source>
        <dbReference type="SAM" id="Phobius"/>
    </source>
</evidence>
<dbReference type="RefSeq" id="WP_339573789.1">
    <property type="nucleotide sequence ID" value="NZ_JBBIAA010000002.1"/>
</dbReference>
<accession>A0ABU8RH65</accession>
<evidence type="ECO:0000259" key="3">
    <source>
        <dbReference type="Pfam" id="PF00924"/>
    </source>
</evidence>
<dbReference type="Gene3D" id="1.10.287.1260">
    <property type="match status" value="1"/>
</dbReference>
<dbReference type="Pfam" id="PF00924">
    <property type="entry name" value="MS_channel_2nd"/>
    <property type="match status" value="1"/>
</dbReference>
<feature type="region of interest" description="Disordered" evidence="1">
    <location>
        <begin position="210"/>
        <end position="242"/>
    </location>
</feature>
<reference evidence="4 5" key="1">
    <citation type="journal article" date="2017" name="Int. J. Syst. Evol. Microbiol.">
        <title>Pseudokineococcus basanitobsidens sp. nov., isolated from volcanic rock.</title>
        <authorList>
            <person name="Lee D.W."/>
            <person name="Park M.Y."/>
            <person name="Kim J.J."/>
            <person name="Kim B.S."/>
        </authorList>
    </citation>
    <scope>NUCLEOTIDE SEQUENCE [LARGE SCALE GENOMIC DNA]</scope>
    <source>
        <strain evidence="4 5">DSM 103726</strain>
    </source>
</reference>
<dbReference type="EMBL" id="JBBIAA010000002">
    <property type="protein sequence ID" value="MEJ5944410.1"/>
    <property type="molecule type" value="Genomic_DNA"/>
</dbReference>
<feature type="domain" description="Mechanosensitive ion channel MscS" evidence="3">
    <location>
        <begin position="137"/>
        <end position="196"/>
    </location>
</feature>
<feature type="transmembrane region" description="Helical" evidence="2">
    <location>
        <begin position="124"/>
        <end position="150"/>
    </location>
</feature>
<comment type="caution">
    <text evidence="4">The sequence shown here is derived from an EMBL/GenBank/DDBJ whole genome shotgun (WGS) entry which is preliminary data.</text>
</comment>
<dbReference type="Proteomes" id="UP001387100">
    <property type="component" value="Unassembled WGS sequence"/>
</dbReference>
<gene>
    <name evidence="4" type="ORF">WDZ17_03780</name>
</gene>
<keyword evidence="2" id="KW-0472">Membrane</keyword>
<protein>
    <submittedName>
        <fullName evidence="4">Mechanosensitive ion channel family protein</fullName>
    </submittedName>
</protein>
<dbReference type="InterPro" id="IPR010920">
    <property type="entry name" value="LSM_dom_sf"/>
</dbReference>
<evidence type="ECO:0000256" key="1">
    <source>
        <dbReference type="SAM" id="MobiDB-lite"/>
    </source>
</evidence>
<keyword evidence="2" id="KW-0812">Transmembrane</keyword>
<feature type="transmembrane region" description="Helical" evidence="2">
    <location>
        <begin position="90"/>
        <end position="112"/>
    </location>
</feature>
<sequence>MTPDGVPGGRSGPSRRIAPRLWRYAVPALVAVAASVVAETAGDLAGTSQEVVVAVVAAVVLLAAMVALVRTSAAGLATAVERRSGEAAGALASTAALAVGSALTVLVVLAALGVSLGSLLVGGALTGVVVGIALQQVLGNVVAGVVLLLTRPYGVGDLVRLRGGTTGGVLEGRVLGATLTHQLLRTREGVLRLPNAGVLGAVIGPSVTGGALPPVDDPGSRQDAGPPEGSGGGAARGWRPPL</sequence>
<dbReference type="SUPFAM" id="SSF50182">
    <property type="entry name" value="Sm-like ribonucleoproteins"/>
    <property type="match status" value="1"/>
</dbReference>
<keyword evidence="5" id="KW-1185">Reference proteome</keyword>
<dbReference type="InterPro" id="IPR045275">
    <property type="entry name" value="MscS_archaea/bacteria_type"/>
</dbReference>
<dbReference type="PANTHER" id="PTHR30221">
    <property type="entry name" value="SMALL-CONDUCTANCE MECHANOSENSITIVE CHANNEL"/>
    <property type="match status" value="1"/>
</dbReference>
<evidence type="ECO:0000313" key="4">
    <source>
        <dbReference type="EMBL" id="MEJ5944410.1"/>
    </source>
</evidence>
<proteinExistence type="predicted"/>
<dbReference type="PANTHER" id="PTHR30221:SF1">
    <property type="entry name" value="SMALL-CONDUCTANCE MECHANOSENSITIVE CHANNEL"/>
    <property type="match status" value="1"/>
</dbReference>
<name>A0ABU8RH65_9ACTN</name>
<keyword evidence="2" id="KW-1133">Transmembrane helix</keyword>
<feature type="transmembrane region" description="Helical" evidence="2">
    <location>
        <begin position="51"/>
        <end position="69"/>
    </location>
</feature>
<evidence type="ECO:0000313" key="5">
    <source>
        <dbReference type="Proteomes" id="UP001387100"/>
    </source>
</evidence>
<organism evidence="4 5">
    <name type="scientific">Pseudokineococcus basanitobsidens</name>
    <dbReference type="NCBI Taxonomy" id="1926649"/>
    <lineage>
        <taxon>Bacteria</taxon>
        <taxon>Bacillati</taxon>
        <taxon>Actinomycetota</taxon>
        <taxon>Actinomycetes</taxon>
        <taxon>Kineosporiales</taxon>
        <taxon>Kineosporiaceae</taxon>
        <taxon>Pseudokineococcus</taxon>
    </lineage>
</organism>
<dbReference type="InterPro" id="IPR006685">
    <property type="entry name" value="MscS_channel_2nd"/>
</dbReference>